<keyword evidence="4 9" id="KW-0812">Transmembrane</keyword>
<dbReference type="OrthoDB" id="9812812at2"/>
<dbReference type="EMBL" id="FZPD01000003">
    <property type="protein sequence ID" value="SNS97424.1"/>
    <property type="molecule type" value="Genomic_DNA"/>
</dbReference>
<dbReference type="PANTHER" id="PTHR42982">
    <property type="entry name" value="SEC-INDEPENDENT PROTEIN TRANSLOCASE PROTEIN TATA"/>
    <property type="match status" value="1"/>
</dbReference>
<dbReference type="PANTHER" id="PTHR42982:SF1">
    <property type="entry name" value="SEC-INDEPENDENT PROTEIN TRANSLOCASE PROTEIN TATA"/>
    <property type="match status" value="1"/>
</dbReference>
<dbReference type="Pfam" id="PF02416">
    <property type="entry name" value="TatA_B_E"/>
    <property type="match status" value="1"/>
</dbReference>
<dbReference type="HAMAP" id="MF_00236">
    <property type="entry name" value="TatA_E"/>
    <property type="match status" value="1"/>
</dbReference>
<dbReference type="GO" id="GO:0033281">
    <property type="term" value="C:TAT protein transport complex"/>
    <property type="evidence" value="ECO:0007669"/>
    <property type="project" value="UniProtKB-UniRule"/>
</dbReference>
<evidence type="ECO:0000256" key="7">
    <source>
        <dbReference type="ARBA" id="ARBA00023010"/>
    </source>
</evidence>
<dbReference type="Proteomes" id="UP000198393">
    <property type="component" value="Unassembled WGS sequence"/>
</dbReference>
<accession>A0A239IYC6</accession>
<keyword evidence="3 9" id="KW-1003">Cell membrane</keyword>
<dbReference type="Gene3D" id="1.20.5.3310">
    <property type="match status" value="1"/>
</dbReference>
<organism evidence="10 11">
    <name type="scientific">Ekhidna lutea</name>
    <dbReference type="NCBI Taxonomy" id="447679"/>
    <lineage>
        <taxon>Bacteria</taxon>
        <taxon>Pseudomonadati</taxon>
        <taxon>Bacteroidota</taxon>
        <taxon>Cytophagia</taxon>
        <taxon>Cytophagales</taxon>
        <taxon>Reichenbachiellaceae</taxon>
        <taxon>Ekhidna</taxon>
    </lineage>
</organism>
<evidence type="ECO:0000256" key="6">
    <source>
        <dbReference type="ARBA" id="ARBA00022989"/>
    </source>
</evidence>
<keyword evidence="6 9" id="KW-1133">Transmembrane helix</keyword>
<evidence type="ECO:0000313" key="10">
    <source>
        <dbReference type="EMBL" id="SNS97424.1"/>
    </source>
</evidence>
<keyword evidence="8 9" id="KW-0472">Membrane</keyword>
<proteinExistence type="inferred from homology"/>
<comment type="similarity">
    <text evidence="9">Belongs to the TatA/E family.</text>
</comment>
<keyword evidence="7 9" id="KW-0811">Translocation</keyword>
<feature type="transmembrane region" description="Helical" evidence="9">
    <location>
        <begin position="6"/>
        <end position="28"/>
    </location>
</feature>
<evidence type="ECO:0000313" key="11">
    <source>
        <dbReference type="Proteomes" id="UP000198393"/>
    </source>
</evidence>
<keyword evidence="2 9" id="KW-0813">Transport</keyword>
<keyword evidence="5 9" id="KW-0653">Protein transport</keyword>
<comment type="function">
    <text evidence="9">Part of the twin-arginine translocation (Tat) system that transports large folded proteins containing a characteristic twin-arginine motif in their signal peptide across membranes. TatA could form the protein-conducting channel of the Tat system.</text>
</comment>
<protein>
    <recommendedName>
        <fullName evidence="9">Sec-independent protein translocase protein TatA</fullName>
    </recommendedName>
</protein>
<evidence type="ECO:0000256" key="2">
    <source>
        <dbReference type="ARBA" id="ARBA00022448"/>
    </source>
</evidence>
<evidence type="ECO:0000256" key="9">
    <source>
        <dbReference type="HAMAP-Rule" id="MF_00236"/>
    </source>
</evidence>
<dbReference type="NCBIfam" id="TIGR01411">
    <property type="entry name" value="tatAE"/>
    <property type="match status" value="1"/>
</dbReference>
<keyword evidence="11" id="KW-1185">Reference proteome</keyword>
<dbReference type="RefSeq" id="WP_089356581.1">
    <property type="nucleotide sequence ID" value="NZ_FZPD01000003.1"/>
</dbReference>
<dbReference type="InterPro" id="IPR006312">
    <property type="entry name" value="TatA/E"/>
</dbReference>
<gene>
    <name evidence="9" type="primary">tatA</name>
    <name evidence="10" type="ORF">SAMN05421640_1846</name>
</gene>
<name>A0A239IYC6_EKHLU</name>
<comment type="subcellular location">
    <subcellularLocation>
        <location evidence="1 9">Cell membrane</location>
        <topology evidence="1 9">Single-pass membrane protein</topology>
    </subcellularLocation>
</comment>
<evidence type="ECO:0000256" key="8">
    <source>
        <dbReference type="ARBA" id="ARBA00023136"/>
    </source>
</evidence>
<sequence length="66" mass="7427">MHTSLLFAMPGWTEMIIIALFIIIFFGAKKIPEIARGMGKGIREFKDATKEIKNEINEGSNDDKKA</sequence>
<dbReference type="GO" id="GO:0008320">
    <property type="term" value="F:protein transmembrane transporter activity"/>
    <property type="evidence" value="ECO:0007669"/>
    <property type="project" value="UniProtKB-UniRule"/>
</dbReference>
<evidence type="ECO:0000256" key="3">
    <source>
        <dbReference type="ARBA" id="ARBA00022475"/>
    </source>
</evidence>
<comment type="subunit">
    <text evidence="9">Forms a complex with TatC.</text>
</comment>
<dbReference type="InterPro" id="IPR003369">
    <property type="entry name" value="TatA/B/E"/>
</dbReference>
<dbReference type="AlphaFoldDB" id="A0A239IYC6"/>
<evidence type="ECO:0000256" key="4">
    <source>
        <dbReference type="ARBA" id="ARBA00022692"/>
    </source>
</evidence>
<dbReference type="GO" id="GO:0043953">
    <property type="term" value="P:protein transport by the Tat complex"/>
    <property type="evidence" value="ECO:0007669"/>
    <property type="project" value="UniProtKB-UniRule"/>
</dbReference>
<evidence type="ECO:0000256" key="1">
    <source>
        <dbReference type="ARBA" id="ARBA00004162"/>
    </source>
</evidence>
<reference evidence="10 11" key="1">
    <citation type="submission" date="2017-06" db="EMBL/GenBank/DDBJ databases">
        <authorList>
            <person name="Kim H.J."/>
            <person name="Triplett B.A."/>
        </authorList>
    </citation>
    <scope>NUCLEOTIDE SEQUENCE [LARGE SCALE GENOMIC DNA]</scope>
    <source>
        <strain evidence="10 11">DSM 19307</strain>
    </source>
</reference>
<evidence type="ECO:0000256" key="5">
    <source>
        <dbReference type="ARBA" id="ARBA00022927"/>
    </source>
</evidence>